<dbReference type="InterPro" id="IPR042510">
    <property type="entry name" value="CIP2A"/>
</dbReference>
<reference evidence="2 3" key="1">
    <citation type="journal article" date="2018" name="Elife">
        <title>Firefly genomes illuminate parallel origins of bioluminescence in beetles.</title>
        <authorList>
            <person name="Fallon T.R."/>
            <person name="Lower S.E."/>
            <person name="Chang C.H."/>
            <person name="Bessho-Uehara M."/>
            <person name="Martin G.J."/>
            <person name="Bewick A.J."/>
            <person name="Behringer M."/>
            <person name="Debat H.J."/>
            <person name="Wong I."/>
            <person name="Day J.C."/>
            <person name="Suvorov A."/>
            <person name="Silva C.J."/>
            <person name="Stanger-Hall K.F."/>
            <person name="Hall D.W."/>
            <person name="Schmitz R.J."/>
            <person name="Nelson D.R."/>
            <person name="Lewis S.M."/>
            <person name="Shigenobu S."/>
            <person name="Bybee S.M."/>
            <person name="Larracuente A.M."/>
            <person name="Oba Y."/>
            <person name="Weng J.K."/>
        </authorList>
    </citation>
    <scope>NUCLEOTIDE SEQUENCE [LARGE SCALE GENOMIC DNA]</scope>
    <source>
        <strain evidence="2">1611_PpyrPB1</strain>
        <tissue evidence="2">Whole body</tissue>
    </source>
</reference>
<accession>A0A5N4A7R1</accession>
<proteinExistence type="predicted"/>
<name>A0A5N4A7R1_PHOPY</name>
<dbReference type="FunCoup" id="A0A5N4A7R1">
    <property type="interactions" value="445"/>
</dbReference>
<dbReference type="InParanoid" id="A0A5N4A7R1"/>
<keyword evidence="3" id="KW-1185">Reference proteome</keyword>
<gene>
    <name evidence="2" type="ORF">PPYR_12908</name>
</gene>
<dbReference type="PANTHER" id="PTHR23161">
    <property type="entry name" value="PROTEIN CIP2A"/>
    <property type="match status" value="1"/>
</dbReference>
<protein>
    <recommendedName>
        <fullName evidence="4">Protein CIP2A</fullName>
    </recommendedName>
</protein>
<evidence type="ECO:0008006" key="4">
    <source>
        <dbReference type="Google" id="ProtNLM"/>
    </source>
</evidence>
<evidence type="ECO:0000256" key="1">
    <source>
        <dbReference type="SAM" id="Coils"/>
    </source>
</evidence>
<dbReference type="AlphaFoldDB" id="A0A5N4A7R1"/>
<feature type="coiled-coil region" evidence="1">
    <location>
        <begin position="684"/>
        <end position="736"/>
    </location>
</feature>
<keyword evidence="1" id="KW-0175">Coiled coil</keyword>
<evidence type="ECO:0000313" key="2">
    <source>
        <dbReference type="EMBL" id="KAB0793288.1"/>
    </source>
</evidence>
<evidence type="ECO:0000313" key="3">
    <source>
        <dbReference type="Proteomes" id="UP000327044"/>
    </source>
</evidence>
<dbReference type="Proteomes" id="UP000327044">
    <property type="component" value="Unassembled WGS sequence"/>
</dbReference>
<organism evidence="2 3">
    <name type="scientific">Photinus pyralis</name>
    <name type="common">Common eastern firefly</name>
    <name type="synonym">Lampyris pyralis</name>
    <dbReference type="NCBI Taxonomy" id="7054"/>
    <lineage>
        <taxon>Eukaryota</taxon>
        <taxon>Metazoa</taxon>
        <taxon>Ecdysozoa</taxon>
        <taxon>Arthropoda</taxon>
        <taxon>Hexapoda</taxon>
        <taxon>Insecta</taxon>
        <taxon>Pterygota</taxon>
        <taxon>Neoptera</taxon>
        <taxon>Endopterygota</taxon>
        <taxon>Coleoptera</taxon>
        <taxon>Polyphaga</taxon>
        <taxon>Elateriformia</taxon>
        <taxon>Elateroidea</taxon>
        <taxon>Lampyridae</taxon>
        <taxon>Lampyrinae</taxon>
        <taxon>Photinus</taxon>
    </lineage>
</organism>
<sequence length="803" mass="91599">MEPNAIDKHYNMKEFINVQKDYAQTKAEDSANLMVRHLQLLSVTIDLSTFDPHVSVVAEFFVSLHRLLSAVEPGSLLAWCSVNVLCVACKNAAARTALIHTYQFLPLLSRLLGNQLTMEKKLRLLTLMQELTCGIKISWQIPHLPHLMSTLTRWITGGDDDDIATLSLAVLVNLCYKNLPAVYTLSRCVDIKKFLRTCLLLQGVRIEVHVCKLSIILDYMSGTIPEGVILKLVEVTFRSLTEAFKARDSILLRHIVEFFLDVWDQRRHGDVLNDFSTYDEEFEKILMELENTALKGKGDVLADNEPQCVSSVLEFIHFVIELREPKIEQLNARLVNIALKWLQVELVSSDALAILRTLAINVTVETCAVLNPFLTTLPLFLLHLVNVEGEILDEGNKRLTSLMELLGALMQIENTRAQVVGVLKEEIFFKIFSPLLETTTPRIRDSNANAYSLKATILYIKAIALIYELKKYEETWKVFFSDLMQHKQIHMVLAQALCFGNKPTKLLTMRLMADDYFPKEAVSEIMCDIQPVMDDGPNEKSNSTRHMMENLCFPAMSVTQIKRLDEIIDIIKEAYEKNDLANISISDVMELYEYKLATLSHAERAAIASVEAASFRCTHLQHKSAQLTTELSKVHQLLLRAQQRHEESSKTISTTLAQNTELQDLLGREKINFSNILSQKEKIIDDQAHQIDSTNSRLKDVENEKLILNQHHTALQEKLRQKITKYRQLLESKEKELSKREGTINAQQTQILQLDTLVKRGEVKLDKKRREFDEVLAELQNCKSILGTITQLTSPHYACKDEE</sequence>
<dbReference type="PANTHER" id="PTHR23161:SF2">
    <property type="entry name" value="PROTEIN CIP2A"/>
    <property type="match status" value="1"/>
</dbReference>
<dbReference type="EMBL" id="VVIM01000009">
    <property type="protein sequence ID" value="KAB0793288.1"/>
    <property type="molecule type" value="Genomic_DNA"/>
</dbReference>
<comment type="caution">
    <text evidence="2">The sequence shown here is derived from an EMBL/GenBank/DDBJ whole genome shotgun (WGS) entry which is preliminary data.</text>
</comment>
<dbReference type="OrthoDB" id="73401at2759"/>